<accession>A0A6A6X1E7</accession>
<keyword evidence="1" id="KW-0560">Oxidoreductase</keyword>
<reference evidence="3" key="1">
    <citation type="journal article" date="2020" name="Stud. Mycol.">
        <title>101 Dothideomycetes genomes: a test case for predicting lifestyles and emergence of pathogens.</title>
        <authorList>
            <person name="Haridas S."/>
            <person name="Albert R."/>
            <person name="Binder M."/>
            <person name="Bloem J."/>
            <person name="Labutti K."/>
            <person name="Salamov A."/>
            <person name="Andreopoulos B."/>
            <person name="Baker S."/>
            <person name="Barry K."/>
            <person name="Bills G."/>
            <person name="Bluhm B."/>
            <person name="Cannon C."/>
            <person name="Castanera R."/>
            <person name="Culley D."/>
            <person name="Daum C."/>
            <person name="Ezra D."/>
            <person name="Gonzalez J."/>
            <person name="Henrissat B."/>
            <person name="Kuo A."/>
            <person name="Liang C."/>
            <person name="Lipzen A."/>
            <person name="Lutzoni F."/>
            <person name="Magnuson J."/>
            <person name="Mondo S."/>
            <person name="Nolan M."/>
            <person name="Ohm R."/>
            <person name="Pangilinan J."/>
            <person name="Park H.-J."/>
            <person name="Ramirez L."/>
            <person name="Alfaro M."/>
            <person name="Sun H."/>
            <person name="Tritt A."/>
            <person name="Yoshinaga Y."/>
            <person name="Zwiers L.-H."/>
            <person name="Turgeon B."/>
            <person name="Goodwin S."/>
            <person name="Spatafora J."/>
            <person name="Crous P."/>
            <person name="Grigoriev I."/>
        </authorList>
    </citation>
    <scope>NUCLEOTIDE SEQUENCE</scope>
    <source>
        <strain evidence="3">CBS 109.77</strain>
    </source>
</reference>
<dbReference type="Proteomes" id="UP000799757">
    <property type="component" value="Unassembled WGS sequence"/>
</dbReference>
<evidence type="ECO:0008006" key="5">
    <source>
        <dbReference type="Google" id="ProtNLM"/>
    </source>
</evidence>
<dbReference type="InterPro" id="IPR044053">
    <property type="entry name" value="AsaB-like"/>
</dbReference>
<proteinExistence type="inferred from homology"/>
<feature type="non-terminal residue" evidence="3">
    <location>
        <position position="1"/>
    </location>
</feature>
<dbReference type="OrthoDB" id="412788at2759"/>
<sequence>KPLKPVTNWPLAVCDTRTVRIDDLVTTDTVRRKYTGETFYAKFNPEQRWYYMPNQDPDEVLLLKIFDSRMDAETRFCLHSSFHLEGVNDTGRESFEVRAFVL</sequence>
<evidence type="ECO:0000313" key="4">
    <source>
        <dbReference type="Proteomes" id="UP000799757"/>
    </source>
</evidence>
<feature type="non-terminal residue" evidence="3">
    <location>
        <position position="102"/>
    </location>
</feature>
<protein>
    <recommendedName>
        <fullName evidence="5">Methyltransferase</fullName>
    </recommendedName>
</protein>
<dbReference type="AlphaFoldDB" id="A0A6A6X1E7"/>
<dbReference type="EMBL" id="MU002089">
    <property type="protein sequence ID" value="KAF2790169.1"/>
    <property type="molecule type" value="Genomic_DNA"/>
</dbReference>
<comment type="similarity">
    <text evidence="2">Belongs to the asaB hydroxylase/desaturase family.</text>
</comment>
<dbReference type="PANTHER" id="PTHR34598">
    <property type="entry name" value="BLL6449 PROTEIN"/>
    <property type="match status" value="1"/>
</dbReference>
<dbReference type="NCBIfam" id="NF041278">
    <property type="entry name" value="CmcJ_NvfI_EfuI"/>
    <property type="match status" value="1"/>
</dbReference>
<dbReference type="GO" id="GO:0016491">
    <property type="term" value="F:oxidoreductase activity"/>
    <property type="evidence" value="ECO:0007669"/>
    <property type="project" value="UniProtKB-KW"/>
</dbReference>
<evidence type="ECO:0000256" key="2">
    <source>
        <dbReference type="ARBA" id="ARBA00023604"/>
    </source>
</evidence>
<gene>
    <name evidence="3" type="ORF">K505DRAFT_221899</name>
</gene>
<evidence type="ECO:0000256" key="1">
    <source>
        <dbReference type="ARBA" id="ARBA00023002"/>
    </source>
</evidence>
<dbReference type="PANTHER" id="PTHR34598:SF3">
    <property type="entry name" value="OXIDOREDUCTASE AN1597"/>
    <property type="match status" value="1"/>
</dbReference>
<name>A0A6A6X1E7_9PLEO</name>
<organism evidence="3 4">
    <name type="scientific">Melanomma pulvis-pyrius CBS 109.77</name>
    <dbReference type="NCBI Taxonomy" id="1314802"/>
    <lineage>
        <taxon>Eukaryota</taxon>
        <taxon>Fungi</taxon>
        <taxon>Dikarya</taxon>
        <taxon>Ascomycota</taxon>
        <taxon>Pezizomycotina</taxon>
        <taxon>Dothideomycetes</taxon>
        <taxon>Pleosporomycetidae</taxon>
        <taxon>Pleosporales</taxon>
        <taxon>Melanommataceae</taxon>
        <taxon>Melanomma</taxon>
    </lineage>
</organism>
<evidence type="ECO:0000313" key="3">
    <source>
        <dbReference type="EMBL" id="KAF2790169.1"/>
    </source>
</evidence>
<keyword evidence="4" id="KW-1185">Reference proteome</keyword>